<feature type="region of interest" description="Disordered" evidence="2">
    <location>
        <begin position="139"/>
        <end position="184"/>
    </location>
</feature>
<evidence type="ECO:0000259" key="3">
    <source>
        <dbReference type="PROSITE" id="PS50158"/>
    </source>
</evidence>
<gene>
    <name evidence="4" type="ORF">HYH03_018837</name>
</gene>
<evidence type="ECO:0000256" key="2">
    <source>
        <dbReference type="SAM" id="MobiDB-lite"/>
    </source>
</evidence>
<dbReference type="GO" id="GO:0003676">
    <property type="term" value="F:nucleic acid binding"/>
    <property type="evidence" value="ECO:0007669"/>
    <property type="project" value="InterPro"/>
</dbReference>
<protein>
    <recommendedName>
        <fullName evidence="3">CCHC-type domain-containing protein</fullName>
    </recommendedName>
</protein>
<dbReference type="GO" id="GO:0008270">
    <property type="term" value="F:zinc ion binding"/>
    <property type="evidence" value="ECO:0007669"/>
    <property type="project" value="UniProtKB-KW"/>
</dbReference>
<keyword evidence="1" id="KW-0862">Zinc</keyword>
<dbReference type="SUPFAM" id="SSF57756">
    <property type="entry name" value="Retrovirus zinc finger-like domains"/>
    <property type="match status" value="1"/>
</dbReference>
<keyword evidence="5" id="KW-1185">Reference proteome</keyword>
<evidence type="ECO:0000313" key="4">
    <source>
        <dbReference type="EMBL" id="KAG2482217.1"/>
    </source>
</evidence>
<dbReference type="InterPro" id="IPR001878">
    <property type="entry name" value="Znf_CCHC"/>
</dbReference>
<reference evidence="4" key="1">
    <citation type="journal article" date="2020" name="bioRxiv">
        <title>Comparative genomics of Chlamydomonas.</title>
        <authorList>
            <person name="Craig R.J."/>
            <person name="Hasan A.R."/>
            <person name="Ness R.W."/>
            <person name="Keightley P.D."/>
        </authorList>
    </citation>
    <scope>NUCLEOTIDE SEQUENCE</scope>
    <source>
        <strain evidence="4">CCAP 11/70</strain>
    </source>
</reference>
<name>A0A836BMX4_9CHLO</name>
<feature type="domain" description="CCHC-type" evidence="3">
    <location>
        <begin position="100"/>
        <end position="114"/>
    </location>
</feature>
<dbReference type="InterPro" id="IPR036875">
    <property type="entry name" value="Znf_CCHC_sf"/>
</dbReference>
<evidence type="ECO:0000256" key="1">
    <source>
        <dbReference type="PROSITE-ProRule" id="PRU00047"/>
    </source>
</evidence>
<dbReference type="AlphaFoldDB" id="A0A836BMX4"/>
<keyword evidence="1" id="KW-0479">Metal-binding</keyword>
<sequence length="184" mass="19189">MYRYTAAFHGDFKATLALLKAPQPAQQLGAGPAAVSAAVPAAVPVAVPVAVPAAVWPPYQQPQLQWEQEPERLAGHVTPRRPLTDAQFSALRAAAKPGFCYHCGELGHTVRGCKGWRRSTRCRGSSCAASTFELQRLLQPPTGLPPPPRAVAASPVSRGARFALKGGGRGAAHPPGSGSRTGGD</sequence>
<keyword evidence="1" id="KW-0863">Zinc-finger</keyword>
<comment type="caution">
    <text evidence="4">The sequence shown here is derived from an EMBL/GenBank/DDBJ whole genome shotgun (WGS) entry which is preliminary data.</text>
</comment>
<accession>A0A836BMX4</accession>
<evidence type="ECO:0000313" key="5">
    <source>
        <dbReference type="Proteomes" id="UP000612055"/>
    </source>
</evidence>
<dbReference type="EMBL" id="JAEHOE010000243">
    <property type="protein sequence ID" value="KAG2482217.1"/>
    <property type="molecule type" value="Genomic_DNA"/>
</dbReference>
<organism evidence="4 5">
    <name type="scientific">Edaphochlamys debaryana</name>
    <dbReference type="NCBI Taxonomy" id="47281"/>
    <lineage>
        <taxon>Eukaryota</taxon>
        <taxon>Viridiplantae</taxon>
        <taxon>Chlorophyta</taxon>
        <taxon>core chlorophytes</taxon>
        <taxon>Chlorophyceae</taxon>
        <taxon>CS clade</taxon>
        <taxon>Chlamydomonadales</taxon>
        <taxon>Chlamydomonadales incertae sedis</taxon>
        <taxon>Edaphochlamys</taxon>
    </lineage>
</organism>
<dbReference type="PROSITE" id="PS50158">
    <property type="entry name" value="ZF_CCHC"/>
    <property type="match status" value="1"/>
</dbReference>
<proteinExistence type="predicted"/>
<dbReference type="Proteomes" id="UP000612055">
    <property type="component" value="Unassembled WGS sequence"/>
</dbReference>